<evidence type="ECO:0000313" key="4">
    <source>
        <dbReference type="EMBL" id="CAL4758783.1"/>
    </source>
</evidence>
<dbReference type="Gene3D" id="3.20.20.150">
    <property type="entry name" value="Divalent-metal-dependent TIM barrel enzymes"/>
    <property type="match status" value="1"/>
</dbReference>
<dbReference type="EMBL" id="CAMXCT010000001">
    <property type="protein sequence ID" value="CAI3971471.1"/>
    <property type="molecule type" value="Genomic_DNA"/>
</dbReference>
<gene>
    <name evidence="2" type="ORF">C1SCF055_LOCUS61</name>
</gene>
<dbReference type="InterPro" id="IPR036237">
    <property type="entry name" value="Xyl_isomerase-like_sf"/>
</dbReference>
<comment type="caution">
    <text evidence="2">The sequence shown here is derived from an EMBL/GenBank/DDBJ whole genome shotgun (WGS) entry which is preliminary data.</text>
</comment>
<organism evidence="2">
    <name type="scientific">Cladocopium goreaui</name>
    <dbReference type="NCBI Taxonomy" id="2562237"/>
    <lineage>
        <taxon>Eukaryota</taxon>
        <taxon>Sar</taxon>
        <taxon>Alveolata</taxon>
        <taxon>Dinophyceae</taxon>
        <taxon>Suessiales</taxon>
        <taxon>Symbiodiniaceae</taxon>
        <taxon>Cladocopium</taxon>
    </lineage>
</organism>
<evidence type="ECO:0000313" key="5">
    <source>
        <dbReference type="Proteomes" id="UP001152797"/>
    </source>
</evidence>
<dbReference type="InterPro" id="IPR050312">
    <property type="entry name" value="IolE/XylAMocC-like"/>
</dbReference>
<proteinExistence type="predicted"/>
<dbReference type="PANTHER" id="PTHR12110:SF41">
    <property type="entry name" value="INOSOSE DEHYDRATASE"/>
    <property type="match status" value="1"/>
</dbReference>
<evidence type="ECO:0000313" key="2">
    <source>
        <dbReference type="EMBL" id="CAI3971471.1"/>
    </source>
</evidence>
<dbReference type="PANTHER" id="PTHR12110">
    <property type="entry name" value="HYDROXYPYRUVATE ISOMERASE"/>
    <property type="match status" value="1"/>
</dbReference>
<reference evidence="3" key="2">
    <citation type="submission" date="2024-04" db="EMBL/GenBank/DDBJ databases">
        <authorList>
            <person name="Chen Y."/>
            <person name="Shah S."/>
            <person name="Dougan E. K."/>
            <person name="Thang M."/>
            <person name="Chan C."/>
        </authorList>
    </citation>
    <scope>NUCLEOTIDE SEQUENCE [LARGE SCALE GENOMIC DNA]</scope>
</reference>
<dbReference type="EMBL" id="CAMXCT020000001">
    <property type="protein sequence ID" value="CAL1124846.1"/>
    <property type="molecule type" value="Genomic_DNA"/>
</dbReference>
<feature type="domain" description="Xylose isomerase-like TIM barrel" evidence="1">
    <location>
        <begin position="20"/>
        <end position="267"/>
    </location>
</feature>
<dbReference type="AlphaFoldDB" id="A0A9P1BHD6"/>
<accession>A0A9P1BHD6</accession>
<name>A0A9P1BHD6_9DINO</name>
<dbReference type="EMBL" id="CAMXCT030000001">
    <property type="protein sequence ID" value="CAL4758783.1"/>
    <property type="molecule type" value="Genomic_DNA"/>
</dbReference>
<reference evidence="2" key="1">
    <citation type="submission" date="2022-10" db="EMBL/GenBank/DDBJ databases">
        <authorList>
            <person name="Chen Y."/>
            <person name="Dougan E. K."/>
            <person name="Chan C."/>
            <person name="Rhodes N."/>
            <person name="Thang M."/>
        </authorList>
    </citation>
    <scope>NUCLEOTIDE SEQUENCE</scope>
</reference>
<dbReference type="Proteomes" id="UP001152797">
    <property type="component" value="Unassembled WGS sequence"/>
</dbReference>
<evidence type="ECO:0000313" key="3">
    <source>
        <dbReference type="EMBL" id="CAL1124846.1"/>
    </source>
</evidence>
<dbReference type="InterPro" id="IPR013022">
    <property type="entry name" value="Xyl_isomerase-like_TIM-brl"/>
</dbReference>
<protein>
    <submittedName>
        <fullName evidence="4">Neutral/alkaline non-lysosomal ceramidase N-terminal domain-containing protein</fullName>
    </submittedName>
</protein>
<evidence type="ECO:0000259" key="1">
    <source>
        <dbReference type="Pfam" id="PF01261"/>
    </source>
</evidence>
<keyword evidence="5" id="KW-1185">Reference proteome</keyword>
<dbReference type="OrthoDB" id="10688445at2759"/>
<sequence>MQYVLYTDNLADLSIEEACRAAKQAGFDGIDITLRPGGHVLPEKAEMGLATARAVADRLDVSIPMATTSIVDVSSPHAEDVIASCAHHGVRKIKLGYWRYEPFGTLAKQLDTARAQLKRIATLAAKYHVLPCVHVHSGDILANGGSNLYLILQDFSPQEVGAYVDPMHMTVEGGLSGWEMGLDLLAPWIALVGVKNFRWIENGRDEHGQLRFRPQYTPLSEGQAPLPEFMARLRQLEYDGVISLHSEYKGDSSFKKLTTPELLDQSATDLQYLKRLAEFKVGVAKNIITPDPLLPLSGGVGQGVPSTSKQGELTARAMVFQQGETKVAIVQLDLLGFPSVLCDRIRKQVPRIPAENVLIGSTHTHSAPDCYGFPGLDGKTSGDLDYMDSVCNKAAVAVNEALDNLQDAQLKIATGEAQGKIAYNYYAPELYDPRMTVIQALTPEGKTIGTLVNYAVHPEVLGNKLGITSPDLVGPLCDKLEADLGGMGMFMNGAQGGMITADNRILDNPSDPLKAKWHDSRSWEECLRIGHLMASEAQRIVQDASVQADPPLACYSRDAKFPVESRLMWFIMRGSPLNYPHNDDKSVTTRLNLVNLGNAQILTIPGEALPNIGYYLKRHMRGENNLLLGLTNDAFGYILTKVDFGSFERYEYISQTCLGEMTGEVLIENALELIEDSPAPKVAKQK</sequence>
<dbReference type="SUPFAM" id="SSF51658">
    <property type="entry name" value="Xylose isomerase-like"/>
    <property type="match status" value="1"/>
</dbReference>
<dbReference type="Pfam" id="PF01261">
    <property type="entry name" value="AP_endonuc_2"/>
    <property type="match status" value="1"/>
</dbReference>